<feature type="domain" description="Soluble ligand binding" evidence="4">
    <location>
        <begin position="146"/>
        <end position="198"/>
    </location>
</feature>
<dbReference type="InterPro" id="IPR049712">
    <property type="entry name" value="Poly_export"/>
</dbReference>
<dbReference type="InterPro" id="IPR003715">
    <property type="entry name" value="Poly_export_N"/>
</dbReference>
<evidence type="ECO:0000259" key="4">
    <source>
        <dbReference type="Pfam" id="PF10531"/>
    </source>
</evidence>
<evidence type="ECO:0000259" key="3">
    <source>
        <dbReference type="Pfam" id="PF02563"/>
    </source>
</evidence>
<proteinExistence type="predicted"/>
<dbReference type="GO" id="GO:0015159">
    <property type="term" value="F:polysaccharide transmembrane transporter activity"/>
    <property type="evidence" value="ECO:0007669"/>
    <property type="project" value="InterPro"/>
</dbReference>
<evidence type="ECO:0000313" key="7">
    <source>
        <dbReference type="Proteomes" id="UP001228581"/>
    </source>
</evidence>
<organism evidence="5 8">
    <name type="scientific">Xanthocytophaga flava</name>
    <dbReference type="NCBI Taxonomy" id="3048013"/>
    <lineage>
        <taxon>Bacteria</taxon>
        <taxon>Pseudomonadati</taxon>
        <taxon>Bacteroidota</taxon>
        <taxon>Cytophagia</taxon>
        <taxon>Cytophagales</taxon>
        <taxon>Rhodocytophagaceae</taxon>
        <taxon>Xanthocytophaga</taxon>
    </lineage>
</organism>
<accession>A0AAE3QYT5</accession>
<evidence type="ECO:0000256" key="1">
    <source>
        <dbReference type="ARBA" id="ARBA00022729"/>
    </source>
</evidence>
<dbReference type="Pfam" id="PF10531">
    <property type="entry name" value="SLBB"/>
    <property type="match status" value="1"/>
</dbReference>
<dbReference type="RefSeq" id="WP_313986927.1">
    <property type="nucleotide sequence ID" value="NZ_JASJOR010000002.1"/>
</dbReference>
<protein>
    <submittedName>
        <fullName evidence="5">Polysaccharide biosynthesis/export family protein</fullName>
    </submittedName>
</protein>
<gene>
    <name evidence="5" type="ORF">QNI16_31100</name>
    <name evidence="6" type="ORF">QNI19_34530</name>
</gene>
<dbReference type="PANTHER" id="PTHR33619">
    <property type="entry name" value="POLYSACCHARIDE EXPORT PROTEIN GFCE-RELATED"/>
    <property type="match status" value="1"/>
</dbReference>
<dbReference type="Proteomes" id="UP001228581">
    <property type="component" value="Unassembled WGS sequence"/>
</dbReference>
<feature type="transmembrane region" description="Helical" evidence="2">
    <location>
        <begin position="240"/>
        <end position="260"/>
    </location>
</feature>
<keyword evidence="2" id="KW-0812">Transmembrane</keyword>
<keyword evidence="7" id="KW-1185">Reference proteome</keyword>
<dbReference type="EMBL" id="JASJOS010000017">
    <property type="protein sequence ID" value="MDJ1484988.1"/>
    <property type="molecule type" value="Genomic_DNA"/>
</dbReference>
<comment type="caution">
    <text evidence="5">The sequence shown here is derived from an EMBL/GenBank/DDBJ whole genome shotgun (WGS) entry which is preliminary data.</text>
</comment>
<keyword evidence="2" id="KW-0472">Membrane</keyword>
<dbReference type="Gene3D" id="3.10.560.10">
    <property type="entry name" value="Outer membrane lipoprotein wza domain like"/>
    <property type="match status" value="1"/>
</dbReference>
<evidence type="ECO:0000313" key="8">
    <source>
        <dbReference type="Proteomes" id="UP001241110"/>
    </source>
</evidence>
<dbReference type="EMBL" id="JASJOT010000040">
    <property type="protein sequence ID" value="MDJ1498111.1"/>
    <property type="molecule type" value="Genomic_DNA"/>
</dbReference>
<reference evidence="5 7" key="1">
    <citation type="submission" date="2023-05" db="EMBL/GenBank/DDBJ databases">
        <authorList>
            <person name="Zhang X."/>
        </authorList>
    </citation>
    <scope>NUCLEOTIDE SEQUENCE</scope>
    <source>
        <strain evidence="6 7">DM2B3-1</strain>
        <strain evidence="5">YF14B1</strain>
    </source>
</reference>
<dbReference type="InterPro" id="IPR019554">
    <property type="entry name" value="Soluble_ligand-bd"/>
</dbReference>
<name>A0AAE3QYT5_9BACT</name>
<dbReference type="PANTHER" id="PTHR33619:SF3">
    <property type="entry name" value="POLYSACCHARIDE EXPORT PROTEIN GFCE-RELATED"/>
    <property type="match status" value="1"/>
</dbReference>
<feature type="domain" description="Polysaccharide export protein N-terminal" evidence="3">
    <location>
        <begin position="49"/>
        <end position="138"/>
    </location>
</feature>
<dbReference type="Proteomes" id="UP001241110">
    <property type="component" value="Unassembled WGS sequence"/>
</dbReference>
<evidence type="ECO:0000313" key="6">
    <source>
        <dbReference type="EMBL" id="MDJ1498111.1"/>
    </source>
</evidence>
<dbReference type="AlphaFoldDB" id="A0AAE3QYT5"/>
<dbReference type="Pfam" id="PF02563">
    <property type="entry name" value="Poly_export"/>
    <property type="match status" value="1"/>
</dbReference>
<evidence type="ECO:0000256" key="2">
    <source>
        <dbReference type="SAM" id="Phobius"/>
    </source>
</evidence>
<keyword evidence="1" id="KW-0732">Signal</keyword>
<sequence>MRIKNAVNLVKIIALWFLVNACIPKHHIVYFPNPSLNKSSPVTTPNTLPVYKLQPTDVLSIRIKTLNKETSDYFNIVPENGVQQWNPAGLYINGYSINAEGDITLPEVGKVKVAGMTVEEAQKAVQEKVKTYVGNVTILLKLISFKVTVLGEVNNPGYYYIYNDNATLLNALAMAGDLTDFGNRTNIVLVRQTKEGTQSIVLDLNDPDVLSSKYYYLMPNDAIYVQPFKAKYARSNVNTLSVLGVLFGAISSTILILNYLK</sequence>
<keyword evidence="2" id="KW-1133">Transmembrane helix</keyword>
<evidence type="ECO:0000313" key="5">
    <source>
        <dbReference type="EMBL" id="MDJ1484988.1"/>
    </source>
</evidence>